<evidence type="ECO:0000256" key="1">
    <source>
        <dbReference type="ARBA" id="ARBA00006479"/>
    </source>
</evidence>
<evidence type="ECO:0000313" key="3">
    <source>
        <dbReference type="Proteomes" id="UP001061862"/>
    </source>
</evidence>
<dbReference type="PANTHER" id="PTHR18964:SF149">
    <property type="entry name" value="BIFUNCTIONAL UDP-N-ACETYLGLUCOSAMINE 2-EPIMERASE_N-ACETYLMANNOSAMINE KINASE"/>
    <property type="match status" value="1"/>
</dbReference>
<keyword evidence="3" id="KW-1185">Reference proteome</keyword>
<dbReference type="RefSeq" id="WP_262167342.1">
    <property type="nucleotide sequence ID" value="NZ_CP104965.1"/>
</dbReference>
<protein>
    <submittedName>
        <fullName evidence="2">ROK family protein</fullName>
    </submittedName>
</protein>
<sequence length="295" mass="30033">MNSARAIGIDIGGTSLRAALVDSSGHILAREETATLAQAGPQAVVQQIADLVAKIAPDRTGITGAGISSPGPIDTERGLALGVPTLAGWSDIPIASMIQTALSLPVRLENDAIAAAIGEWKFGAGQGLAHLVYITISTGIGGGIILDGKVLHGRMGMAGHIGHMTVHRDGAPCACGNRGCWEAYASGTAFARRIAPHFPNPKSAFTAATSGNSLALQLVTEEADWLGIGLANLLHLFSPQTVILGGGIANGFPLLLPGIRRRVQANAMPAFRDVPIVPAGLGENAGLVGAAAMVM</sequence>
<comment type="similarity">
    <text evidence="1">Belongs to the ROK (NagC/XylR) family.</text>
</comment>
<gene>
    <name evidence="2" type="ORF">N8A98_17960</name>
</gene>
<dbReference type="Gene3D" id="3.30.420.40">
    <property type="match status" value="2"/>
</dbReference>
<dbReference type="PROSITE" id="PS01125">
    <property type="entry name" value="ROK"/>
    <property type="match status" value="1"/>
</dbReference>
<dbReference type="InterPro" id="IPR049874">
    <property type="entry name" value="ROK_cs"/>
</dbReference>
<reference evidence="2 3" key="1">
    <citation type="submission" date="2022-09" db="EMBL/GenBank/DDBJ databases">
        <title>Interaction between co-microsymbionts with complementary sets of symbiotic genes in legume-rhizobium systems.</title>
        <authorList>
            <person name="Safronova V."/>
            <person name="Sazanova A."/>
            <person name="Afonin A."/>
            <person name="Chirak E."/>
        </authorList>
    </citation>
    <scope>NUCLEOTIDE SEQUENCE [LARGE SCALE GENOMIC DNA]</scope>
    <source>
        <strain evidence="2 3">A18/4-1</strain>
    </source>
</reference>
<proteinExistence type="inferred from homology"/>
<organism evidence="2 3">
    <name type="scientific">Devosia neptuniae</name>
    <dbReference type="NCBI Taxonomy" id="191302"/>
    <lineage>
        <taxon>Bacteria</taxon>
        <taxon>Pseudomonadati</taxon>
        <taxon>Pseudomonadota</taxon>
        <taxon>Alphaproteobacteria</taxon>
        <taxon>Hyphomicrobiales</taxon>
        <taxon>Devosiaceae</taxon>
        <taxon>Devosia</taxon>
    </lineage>
</organism>
<dbReference type="PANTHER" id="PTHR18964">
    <property type="entry name" value="ROK (REPRESSOR, ORF, KINASE) FAMILY"/>
    <property type="match status" value="1"/>
</dbReference>
<dbReference type="InterPro" id="IPR043129">
    <property type="entry name" value="ATPase_NBD"/>
</dbReference>
<dbReference type="EMBL" id="CP104965">
    <property type="protein sequence ID" value="UXN69103.1"/>
    <property type="molecule type" value="Genomic_DNA"/>
</dbReference>
<dbReference type="InterPro" id="IPR000600">
    <property type="entry name" value="ROK"/>
</dbReference>
<dbReference type="Pfam" id="PF00480">
    <property type="entry name" value="ROK"/>
    <property type="match status" value="1"/>
</dbReference>
<dbReference type="Proteomes" id="UP001061862">
    <property type="component" value="Chromosome"/>
</dbReference>
<name>A0ABY6CGC5_9HYPH</name>
<evidence type="ECO:0000313" key="2">
    <source>
        <dbReference type="EMBL" id="UXN69103.1"/>
    </source>
</evidence>
<dbReference type="SUPFAM" id="SSF53067">
    <property type="entry name" value="Actin-like ATPase domain"/>
    <property type="match status" value="1"/>
</dbReference>
<accession>A0ABY6CGC5</accession>